<organism evidence="1 2">
    <name type="scientific">Hypsizygus marmoreus</name>
    <name type="common">White beech mushroom</name>
    <name type="synonym">Agaricus marmoreus</name>
    <dbReference type="NCBI Taxonomy" id="39966"/>
    <lineage>
        <taxon>Eukaryota</taxon>
        <taxon>Fungi</taxon>
        <taxon>Dikarya</taxon>
        <taxon>Basidiomycota</taxon>
        <taxon>Agaricomycotina</taxon>
        <taxon>Agaricomycetes</taxon>
        <taxon>Agaricomycetidae</taxon>
        <taxon>Agaricales</taxon>
        <taxon>Tricholomatineae</taxon>
        <taxon>Lyophyllaceae</taxon>
        <taxon>Hypsizygus</taxon>
    </lineage>
</organism>
<comment type="caution">
    <text evidence="1">The sequence shown here is derived from an EMBL/GenBank/DDBJ whole genome shotgun (WGS) entry which is preliminary data.</text>
</comment>
<accession>A0A369JEL4</accession>
<dbReference type="AlphaFoldDB" id="A0A369JEL4"/>
<dbReference type="Proteomes" id="UP000076154">
    <property type="component" value="Unassembled WGS sequence"/>
</dbReference>
<protein>
    <submittedName>
        <fullName evidence="1">Uncharacterized protein</fullName>
    </submittedName>
</protein>
<dbReference type="InParanoid" id="A0A369JEL4"/>
<keyword evidence="2" id="KW-1185">Reference proteome</keyword>
<sequence length="323" mass="35919">MSLNPPPYVTQVHHAGPHNNFMDGELVGSSSEWLEEGSVDRGRHDKDGGNVLSSIDSSLVGTGVGHATMREYVGTAARTSMMTPCVHMLYLTKHLPQCYRHMSPATSTSLNRAQGSSSSPRPKCLRPAIPTVFPAGHIECVFHDIVLILSCRHHQVHARIFDNIHRLSEYELAVVAGELRMPVAVAIDDDHVIHTPAVRFRYTYKSVKPDGFFGFWTLNATLTDEYAIHISRSLVHYDVASTLPCFSPSSLLTFDGTKVHNHSPTFTVSEAHGMHTVHESNHGRNVGCQYEVRTKQVMQVHEKWLRDSPGSNESTLHRSHESS</sequence>
<dbReference type="EMBL" id="LUEZ02000087">
    <property type="protein sequence ID" value="RDB18845.1"/>
    <property type="molecule type" value="Genomic_DNA"/>
</dbReference>
<reference evidence="1" key="1">
    <citation type="submission" date="2018-04" db="EMBL/GenBank/DDBJ databases">
        <title>Whole genome sequencing of Hypsizygus marmoreus.</title>
        <authorList>
            <person name="Choi I.-G."/>
            <person name="Min B."/>
            <person name="Kim J.-G."/>
            <person name="Kim S."/>
            <person name="Oh Y.-L."/>
            <person name="Kong W.-S."/>
            <person name="Park H."/>
            <person name="Jeong J."/>
            <person name="Song E.-S."/>
        </authorList>
    </citation>
    <scope>NUCLEOTIDE SEQUENCE [LARGE SCALE GENOMIC DNA]</scope>
    <source>
        <strain evidence="1">51987-8</strain>
    </source>
</reference>
<evidence type="ECO:0000313" key="2">
    <source>
        <dbReference type="Proteomes" id="UP000076154"/>
    </source>
</evidence>
<proteinExistence type="predicted"/>
<name>A0A369JEL4_HYPMA</name>
<gene>
    <name evidence="1" type="ORF">Hypma_014583</name>
</gene>
<evidence type="ECO:0000313" key="1">
    <source>
        <dbReference type="EMBL" id="RDB18845.1"/>
    </source>
</evidence>